<dbReference type="EMBL" id="JASMQC010000009">
    <property type="protein sequence ID" value="KAK1942588.1"/>
    <property type="molecule type" value="Genomic_DNA"/>
</dbReference>
<comment type="subcellular location">
    <subcellularLocation>
        <location evidence="1">Secreted</location>
    </subcellularLocation>
</comment>
<dbReference type="Proteomes" id="UP001259832">
    <property type="component" value="Unassembled WGS sequence"/>
</dbReference>
<evidence type="ECO:0000256" key="7">
    <source>
        <dbReference type="ARBA" id="ARBA00022825"/>
    </source>
</evidence>
<gene>
    <name evidence="14" type="ORF">P3T76_006087</name>
</gene>
<dbReference type="SMART" id="SM00020">
    <property type="entry name" value="Tryp_SPc"/>
    <property type="match status" value="1"/>
</dbReference>
<dbReference type="SUPFAM" id="SSF50494">
    <property type="entry name" value="Trypsin-like serine proteases"/>
    <property type="match status" value="1"/>
</dbReference>
<dbReference type="PANTHER" id="PTHR24276:SF98">
    <property type="entry name" value="FI18310P1-RELATED"/>
    <property type="match status" value="1"/>
</dbReference>
<dbReference type="GO" id="GO:0004252">
    <property type="term" value="F:serine-type endopeptidase activity"/>
    <property type="evidence" value="ECO:0007669"/>
    <property type="project" value="InterPro"/>
</dbReference>
<proteinExistence type="inferred from homology"/>
<comment type="caution">
    <text evidence="14">The sequence shown here is derived from an EMBL/GenBank/DDBJ whole genome shotgun (WGS) entry which is preliminary data.</text>
</comment>
<evidence type="ECO:0000256" key="8">
    <source>
        <dbReference type="ARBA" id="ARBA00023026"/>
    </source>
</evidence>
<evidence type="ECO:0000259" key="13">
    <source>
        <dbReference type="PROSITE" id="PS50240"/>
    </source>
</evidence>
<comment type="similarity">
    <text evidence="2">Belongs to the peptidase S1 family.</text>
</comment>
<feature type="signal peptide" evidence="12">
    <location>
        <begin position="1"/>
        <end position="20"/>
    </location>
</feature>
<evidence type="ECO:0000256" key="3">
    <source>
        <dbReference type="ARBA" id="ARBA00022525"/>
    </source>
</evidence>
<evidence type="ECO:0000256" key="11">
    <source>
        <dbReference type="SAM" id="Phobius"/>
    </source>
</evidence>
<dbReference type="InterPro" id="IPR001314">
    <property type="entry name" value="Peptidase_S1A"/>
</dbReference>
<evidence type="ECO:0000256" key="2">
    <source>
        <dbReference type="ARBA" id="ARBA00007664"/>
    </source>
</evidence>
<protein>
    <submittedName>
        <fullName evidence="14">Trypsin-4</fullName>
    </submittedName>
</protein>
<keyword evidence="11" id="KW-1133">Transmembrane helix</keyword>
<dbReference type="InterPro" id="IPR050430">
    <property type="entry name" value="Peptidase_S1"/>
</dbReference>
<name>A0AAD9GQX1_9STRA</name>
<dbReference type="PROSITE" id="PS50240">
    <property type="entry name" value="TRYPSIN_DOM"/>
    <property type="match status" value="1"/>
</dbReference>
<dbReference type="GO" id="GO:0005576">
    <property type="term" value="C:extracellular region"/>
    <property type="evidence" value="ECO:0007669"/>
    <property type="project" value="UniProtKB-SubCell"/>
</dbReference>
<evidence type="ECO:0000313" key="14">
    <source>
        <dbReference type="EMBL" id="KAK1942588.1"/>
    </source>
</evidence>
<feature type="transmembrane region" description="Helical" evidence="11">
    <location>
        <begin position="304"/>
        <end position="328"/>
    </location>
</feature>
<keyword evidence="4" id="KW-0645">Protease</keyword>
<dbReference type="InterPro" id="IPR001254">
    <property type="entry name" value="Trypsin_dom"/>
</dbReference>
<dbReference type="InterPro" id="IPR043504">
    <property type="entry name" value="Peptidase_S1_PA_chymotrypsin"/>
</dbReference>
<keyword evidence="3" id="KW-0964">Secreted</keyword>
<keyword evidence="11" id="KW-0812">Transmembrane</keyword>
<dbReference type="Pfam" id="PF00089">
    <property type="entry name" value="Trypsin"/>
    <property type="match status" value="1"/>
</dbReference>
<dbReference type="FunFam" id="2.40.10.10:FF:000036">
    <property type="entry name" value="Trypsin beta"/>
    <property type="match status" value="1"/>
</dbReference>
<evidence type="ECO:0000256" key="10">
    <source>
        <dbReference type="ARBA" id="ARBA00023180"/>
    </source>
</evidence>
<evidence type="ECO:0000256" key="9">
    <source>
        <dbReference type="ARBA" id="ARBA00023157"/>
    </source>
</evidence>
<dbReference type="PANTHER" id="PTHR24276">
    <property type="entry name" value="POLYSERASE-RELATED"/>
    <property type="match status" value="1"/>
</dbReference>
<evidence type="ECO:0000256" key="12">
    <source>
        <dbReference type="SAM" id="SignalP"/>
    </source>
</evidence>
<keyword evidence="7" id="KW-0720">Serine protease</keyword>
<evidence type="ECO:0000256" key="1">
    <source>
        <dbReference type="ARBA" id="ARBA00004613"/>
    </source>
</evidence>
<dbReference type="GO" id="GO:0006508">
    <property type="term" value="P:proteolysis"/>
    <property type="evidence" value="ECO:0007669"/>
    <property type="project" value="UniProtKB-KW"/>
</dbReference>
<dbReference type="Gene3D" id="2.40.10.10">
    <property type="entry name" value="Trypsin-like serine proteases"/>
    <property type="match status" value="1"/>
</dbReference>
<feature type="domain" description="Peptidase S1" evidence="13">
    <location>
        <begin position="41"/>
        <end position="259"/>
    </location>
</feature>
<keyword evidence="9" id="KW-1015">Disulfide bond</keyword>
<evidence type="ECO:0000256" key="6">
    <source>
        <dbReference type="ARBA" id="ARBA00022801"/>
    </source>
</evidence>
<dbReference type="InterPro" id="IPR009003">
    <property type="entry name" value="Peptidase_S1_PA"/>
</dbReference>
<dbReference type="AlphaFoldDB" id="A0AAD9GQX1"/>
<dbReference type="PRINTS" id="PR00722">
    <property type="entry name" value="CHYMOTRYPSIN"/>
</dbReference>
<organism evidence="14 15">
    <name type="scientific">Phytophthora citrophthora</name>
    <dbReference type="NCBI Taxonomy" id="4793"/>
    <lineage>
        <taxon>Eukaryota</taxon>
        <taxon>Sar</taxon>
        <taxon>Stramenopiles</taxon>
        <taxon>Oomycota</taxon>
        <taxon>Peronosporomycetes</taxon>
        <taxon>Peronosporales</taxon>
        <taxon>Peronosporaceae</taxon>
        <taxon>Phytophthora</taxon>
    </lineage>
</organism>
<keyword evidence="5 12" id="KW-0732">Signal</keyword>
<dbReference type="CDD" id="cd00190">
    <property type="entry name" value="Tryp_SPc"/>
    <property type="match status" value="1"/>
</dbReference>
<evidence type="ECO:0000256" key="4">
    <source>
        <dbReference type="ARBA" id="ARBA00022670"/>
    </source>
</evidence>
<reference evidence="14" key="1">
    <citation type="submission" date="2023-08" db="EMBL/GenBank/DDBJ databases">
        <title>Reference Genome Resource for the Citrus Pathogen Phytophthora citrophthora.</title>
        <authorList>
            <person name="Moller H."/>
            <person name="Coetzee B."/>
            <person name="Rose L.J."/>
            <person name="Van Niekerk J.M."/>
        </authorList>
    </citation>
    <scope>NUCLEOTIDE SEQUENCE</scope>
    <source>
        <strain evidence="14">STE-U-9442</strain>
    </source>
</reference>
<keyword evidence="10" id="KW-0325">Glycoprotein</keyword>
<keyword evidence="6" id="KW-0378">Hydrolase</keyword>
<feature type="chain" id="PRO_5042066427" evidence="12">
    <location>
        <begin position="21"/>
        <end position="360"/>
    </location>
</feature>
<keyword evidence="8" id="KW-0843">Virulence</keyword>
<sequence length="360" mass="37950">MNFACVSLFLYVVAIAVAQGLPLIRASDLPTTTQNSSVERIYGGTPVDAVKYPYIAQLNVTTIEGRVLCGGTLIASQFVVTAAQCVESDDITYIKATMGSVVRTVKFYTIHPDYDGVTFENDVAVLELNKAVDIDVVRLASANGSDNEVGATAIALGWGKNETADYNTVLEKVSLEIISNTKCSSYYEDSSGDSGITKGMMCAWGGKGKDACTGDGGGPLLSNKALVGIVSFGYQKCGEAPGVYTRVSYVRDFIISVVNDDNSRSFTKIATKVLNARGPTTKAAKAETATTADADNSTIQVGGLTVGAVAAIALALCAVVSLAGFTIYKLHQRRTNDVAEVLSDVYYKQPMTPATPSANM</sequence>
<evidence type="ECO:0000256" key="5">
    <source>
        <dbReference type="ARBA" id="ARBA00022729"/>
    </source>
</evidence>
<keyword evidence="11" id="KW-0472">Membrane</keyword>
<keyword evidence="15" id="KW-1185">Reference proteome</keyword>
<accession>A0AAD9GQX1</accession>
<evidence type="ECO:0000313" key="15">
    <source>
        <dbReference type="Proteomes" id="UP001259832"/>
    </source>
</evidence>